<comment type="caution">
    <text evidence="1">The sequence shown here is derived from an EMBL/GenBank/DDBJ whole genome shotgun (WGS) entry which is preliminary data.</text>
</comment>
<dbReference type="AlphaFoldDB" id="A0AAN8TAZ9"/>
<keyword evidence="2" id="KW-1185">Reference proteome</keyword>
<dbReference type="EMBL" id="JBANQN010000008">
    <property type="protein sequence ID" value="KAK6781687.1"/>
    <property type="molecule type" value="Genomic_DNA"/>
</dbReference>
<name>A0AAN8TAZ9_SOLBU</name>
<reference evidence="1 2" key="1">
    <citation type="submission" date="2024-02" db="EMBL/GenBank/DDBJ databases">
        <title>de novo genome assembly of Solanum bulbocastanum strain 11H21.</title>
        <authorList>
            <person name="Hosaka A.J."/>
        </authorList>
    </citation>
    <scope>NUCLEOTIDE SEQUENCE [LARGE SCALE GENOMIC DNA]</scope>
    <source>
        <tissue evidence="1">Young leaves</tissue>
    </source>
</reference>
<evidence type="ECO:0000313" key="2">
    <source>
        <dbReference type="Proteomes" id="UP001371456"/>
    </source>
</evidence>
<gene>
    <name evidence="1" type="ORF">RDI58_019483</name>
</gene>
<organism evidence="1 2">
    <name type="scientific">Solanum bulbocastanum</name>
    <name type="common">Wild potato</name>
    <dbReference type="NCBI Taxonomy" id="147425"/>
    <lineage>
        <taxon>Eukaryota</taxon>
        <taxon>Viridiplantae</taxon>
        <taxon>Streptophyta</taxon>
        <taxon>Embryophyta</taxon>
        <taxon>Tracheophyta</taxon>
        <taxon>Spermatophyta</taxon>
        <taxon>Magnoliopsida</taxon>
        <taxon>eudicotyledons</taxon>
        <taxon>Gunneridae</taxon>
        <taxon>Pentapetalae</taxon>
        <taxon>asterids</taxon>
        <taxon>lamiids</taxon>
        <taxon>Solanales</taxon>
        <taxon>Solanaceae</taxon>
        <taxon>Solanoideae</taxon>
        <taxon>Solaneae</taxon>
        <taxon>Solanum</taxon>
    </lineage>
</organism>
<evidence type="ECO:0000313" key="1">
    <source>
        <dbReference type="EMBL" id="KAK6781687.1"/>
    </source>
</evidence>
<accession>A0AAN8TAZ9</accession>
<sequence>MIHHMQHHCNECNGFVMNVRALVRPSHNVKVKVVQE</sequence>
<protein>
    <submittedName>
        <fullName evidence="1">Uncharacterized protein</fullName>
    </submittedName>
</protein>
<dbReference type="Proteomes" id="UP001371456">
    <property type="component" value="Unassembled WGS sequence"/>
</dbReference>
<proteinExistence type="predicted"/>